<accession>A0A554JCF5</accession>
<name>A0A554JCF5_9BACT</name>
<keyword evidence="1" id="KW-0479">Metal-binding</keyword>
<gene>
    <name evidence="3" type="ORF">CEO22_239</name>
</gene>
<evidence type="ECO:0000313" key="4">
    <source>
        <dbReference type="Proteomes" id="UP000316253"/>
    </source>
</evidence>
<dbReference type="GO" id="GO:0046872">
    <property type="term" value="F:metal ion binding"/>
    <property type="evidence" value="ECO:0007669"/>
    <property type="project" value="UniProtKB-KW"/>
</dbReference>
<dbReference type="Gene3D" id="3.20.20.70">
    <property type="entry name" value="Aldolase class I"/>
    <property type="match status" value="1"/>
</dbReference>
<dbReference type="GO" id="GO:0005975">
    <property type="term" value="P:carbohydrate metabolic process"/>
    <property type="evidence" value="ECO:0007669"/>
    <property type="project" value="InterPro"/>
</dbReference>
<dbReference type="InterPro" id="IPR013785">
    <property type="entry name" value="Aldolase_TIM"/>
</dbReference>
<dbReference type="InterPro" id="IPR000056">
    <property type="entry name" value="Ribul_P_3_epim-like"/>
</dbReference>
<dbReference type="GO" id="GO:0016857">
    <property type="term" value="F:racemase and epimerase activity, acting on carbohydrates and derivatives"/>
    <property type="evidence" value="ECO:0007669"/>
    <property type="project" value="InterPro"/>
</dbReference>
<comment type="caution">
    <text evidence="3">The sequence shown here is derived from an EMBL/GenBank/DDBJ whole genome shotgun (WGS) entry which is preliminary data.</text>
</comment>
<dbReference type="EMBL" id="VMFD01000017">
    <property type="protein sequence ID" value="TSC66056.1"/>
    <property type="molecule type" value="Genomic_DNA"/>
</dbReference>
<reference evidence="3 4" key="1">
    <citation type="submission" date="2017-08" db="EMBL/GenBank/DDBJ databases">
        <title>Mechanisms for carbon and nitrogen cycling indicate functional differentiation within the Candidate Phyla Radiation.</title>
        <authorList>
            <person name="Danczak R.E."/>
            <person name="Johnston M.D."/>
            <person name="Kenah C."/>
            <person name="Slattery M."/>
            <person name="Wrighton K.C."/>
            <person name="Wilkins M.J."/>
        </authorList>
    </citation>
    <scope>NUCLEOTIDE SEQUENCE [LARGE SCALE GENOMIC DNA]</scope>
    <source>
        <strain evidence="3">Gr01-1014_85</strain>
    </source>
</reference>
<evidence type="ECO:0008006" key="5">
    <source>
        <dbReference type="Google" id="ProtNLM"/>
    </source>
</evidence>
<dbReference type="AlphaFoldDB" id="A0A554JCF5"/>
<evidence type="ECO:0000256" key="1">
    <source>
        <dbReference type="ARBA" id="ARBA00022723"/>
    </source>
</evidence>
<evidence type="ECO:0000313" key="3">
    <source>
        <dbReference type="EMBL" id="TSC66056.1"/>
    </source>
</evidence>
<evidence type="ECO:0000256" key="2">
    <source>
        <dbReference type="ARBA" id="ARBA00023235"/>
    </source>
</evidence>
<dbReference type="Pfam" id="PF00834">
    <property type="entry name" value="Ribul_P_3_epim"/>
    <property type="match status" value="1"/>
</dbReference>
<organism evidence="3 4">
    <name type="scientific">Candidatus Berkelbacteria bacterium Gr01-1014_85</name>
    <dbReference type="NCBI Taxonomy" id="2017150"/>
    <lineage>
        <taxon>Bacteria</taxon>
        <taxon>Candidatus Berkelbacteria</taxon>
    </lineage>
</organism>
<dbReference type="SUPFAM" id="SSF51366">
    <property type="entry name" value="Ribulose-phoshate binding barrel"/>
    <property type="match status" value="1"/>
</dbReference>
<dbReference type="Proteomes" id="UP000316253">
    <property type="component" value="Unassembled WGS sequence"/>
</dbReference>
<proteinExistence type="predicted"/>
<protein>
    <recommendedName>
        <fullName evidence="5">Ribulose-phosphate 3-epimerase</fullName>
    </recommendedName>
</protein>
<sequence length="277" mass="30511">MQPTFYPAYWPDPTYSLDFHRLILTELAELADVIHLDFVDPDFGSTSPVGSTNPARSAVATADWQAILDHPTMDAIRPRLLLHLMSPALVSQTKLAIKAGIKHFILPTTDWSEFVATQTECQKSQCYYLPSLEPTEMLSEQQQLALSEQPLMMGLNLMGVDSGATGQPQQTERLLSKIAIYRETQPNWLLAVDGGVRLDNVASLWQAGVSLVFASQYGYWPSPTSSEGFALYQNLAADLPALTAELAQDRHENQARFASFATSATSAMSNNRTVDVS</sequence>
<keyword evidence="2" id="KW-0413">Isomerase</keyword>
<dbReference type="InterPro" id="IPR011060">
    <property type="entry name" value="RibuloseP-bd_barrel"/>
</dbReference>